<keyword evidence="2" id="KW-0547">Nucleotide-binding</keyword>
<dbReference type="InterPro" id="IPR003439">
    <property type="entry name" value="ABC_transporter-like_ATP-bd"/>
</dbReference>
<keyword evidence="6" id="KW-1185">Reference proteome</keyword>
<dbReference type="Pfam" id="PF00005">
    <property type="entry name" value="ABC_tran"/>
    <property type="match status" value="1"/>
</dbReference>
<evidence type="ECO:0000313" key="5">
    <source>
        <dbReference type="EMBL" id="MBI6875212.1"/>
    </source>
</evidence>
<dbReference type="PROSITE" id="PS00211">
    <property type="entry name" value="ABC_TRANSPORTER_1"/>
    <property type="match status" value="1"/>
</dbReference>
<dbReference type="PANTHER" id="PTHR42788:SF13">
    <property type="entry name" value="ALIPHATIC SULFONATES IMPORT ATP-BINDING PROTEIN SSUB"/>
    <property type="match status" value="1"/>
</dbReference>
<proteinExistence type="predicted"/>
<dbReference type="EMBL" id="JAEEGB010000039">
    <property type="protein sequence ID" value="MBI6875212.1"/>
    <property type="molecule type" value="Genomic_DNA"/>
</dbReference>
<dbReference type="Gene3D" id="3.40.50.300">
    <property type="entry name" value="P-loop containing nucleotide triphosphate hydrolases"/>
    <property type="match status" value="1"/>
</dbReference>
<comment type="caution">
    <text evidence="5">The sequence shown here is derived from an EMBL/GenBank/DDBJ whole genome shotgun (WGS) entry which is preliminary data.</text>
</comment>
<evidence type="ECO:0000313" key="6">
    <source>
        <dbReference type="Proteomes" id="UP000622687"/>
    </source>
</evidence>
<dbReference type="InterPro" id="IPR003593">
    <property type="entry name" value="AAA+_ATPase"/>
</dbReference>
<dbReference type="SUPFAM" id="SSF52540">
    <property type="entry name" value="P-loop containing nucleoside triphosphate hydrolases"/>
    <property type="match status" value="1"/>
</dbReference>
<dbReference type="RefSeq" id="WP_211144569.1">
    <property type="nucleotide sequence ID" value="NZ_JAEEGB010000039.1"/>
</dbReference>
<evidence type="ECO:0000259" key="4">
    <source>
        <dbReference type="PROSITE" id="PS50893"/>
    </source>
</evidence>
<dbReference type="AlphaFoldDB" id="A0A934I1Q2"/>
<dbReference type="InterPro" id="IPR050166">
    <property type="entry name" value="ABC_transporter_ATP-bind"/>
</dbReference>
<evidence type="ECO:0000256" key="1">
    <source>
        <dbReference type="ARBA" id="ARBA00022448"/>
    </source>
</evidence>
<reference evidence="5" key="1">
    <citation type="submission" date="2020-12" db="EMBL/GenBank/DDBJ databases">
        <title>Clostridium thailandense sp. nov., a novel acetogenic bacterium isolated from peat land soil in Thailand.</title>
        <authorList>
            <person name="Chaikitkaew S."/>
            <person name="Birkeland N.K."/>
        </authorList>
    </citation>
    <scope>NUCLEOTIDE SEQUENCE</scope>
    <source>
        <strain evidence="5">DSM 17425</strain>
    </source>
</reference>
<dbReference type="SMART" id="SM00382">
    <property type="entry name" value="AAA"/>
    <property type="match status" value="1"/>
</dbReference>
<gene>
    <name evidence="5" type="ORF">I6U51_21290</name>
</gene>
<sequence length="249" mass="28595">MIKIENLTVYYNNVKAVENINLNIEKGSIYTVIGQSGTGKSTVLKALAGINKDYEGSIYFNENKLDPRTHCIGYIPQNYGLVDWKTVEQNIILSSKIKYGKKNIDKEFYKKLLEQLNIEKHLKSYPKNLSGGEKQRAAIARALLLKPNLLLMDEPFSALDLLTREDAQKLFLEVWEQHKVTTLLVTHHINEAIYLGQKIIVMSPSPGKVESIIKNDLFGKDPYENSYLFKDMELKIRKLLRGEKDYEVK</sequence>
<organism evidence="5 6">
    <name type="scientific">Clostridium aciditolerans</name>
    <dbReference type="NCBI Taxonomy" id="339861"/>
    <lineage>
        <taxon>Bacteria</taxon>
        <taxon>Bacillati</taxon>
        <taxon>Bacillota</taxon>
        <taxon>Clostridia</taxon>
        <taxon>Eubacteriales</taxon>
        <taxon>Clostridiaceae</taxon>
        <taxon>Clostridium</taxon>
    </lineage>
</organism>
<dbReference type="GO" id="GO:0005524">
    <property type="term" value="F:ATP binding"/>
    <property type="evidence" value="ECO:0007669"/>
    <property type="project" value="UniProtKB-KW"/>
</dbReference>
<evidence type="ECO:0000256" key="2">
    <source>
        <dbReference type="ARBA" id="ARBA00022741"/>
    </source>
</evidence>
<evidence type="ECO:0000256" key="3">
    <source>
        <dbReference type="ARBA" id="ARBA00022840"/>
    </source>
</evidence>
<keyword evidence="1" id="KW-0813">Transport</keyword>
<keyword evidence="3 5" id="KW-0067">ATP-binding</keyword>
<accession>A0A934I1Q2</accession>
<dbReference type="InterPro" id="IPR027417">
    <property type="entry name" value="P-loop_NTPase"/>
</dbReference>
<dbReference type="PROSITE" id="PS50893">
    <property type="entry name" value="ABC_TRANSPORTER_2"/>
    <property type="match status" value="1"/>
</dbReference>
<dbReference type="GO" id="GO:0016887">
    <property type="term" value="F:ATP hydrolysis activity"/>
    <property type="evidence" value="ECO:0007669"/>
    <property type="project" value="InterPro"/>
</dbReference>
<feature type="domain" description="ABC transporter" evidence="4">
    <location>
        <begin position="2"/>
        <end position="229"/>
    </location>
</feature>
<dbReference type="InterPro" id="IPR017871">
    <property type="entry name" value="ABC_transporter-like_CS"/>
</dbReference>
<protein>
    <submittedName>
        <fullName evidence="5">ATP-binding cassette domain-containing protein</fullName>
    </submittedName>
</protein>
<name>A0A934I1Q2_9CLOT</name>
<dbReference type="PANTHER" id="PTHR42788">
    <property type="entry name" value="TAURINE IMPORT ATP-BINDING PROTEIN-RELATED"/>
    <property type="match status" value="1"/>
</dbReference>
<dbReference type="Proteomes" id="UP000622687">
    <property type="component" value="Unassembled WGS sequence"/>
</dbReference>